<name>A0A5J4QLW1_9ZZZZ</name>
<accession>A0A5J4QLW1</accession>
<dbReference type="Pfam" id="PF13175">
    <property type="entry name" value="AAA_15"/>
    <property type="match status" value="1"/>
</dbReference>
<dbReference type="Gene3D" id="3.40.50.300">
    <property type="entry name" value="P-loop containing nucleotide triphosphate hydrolases"/>
    <property type="match status" value="2"/>
</dbReference>
<organism evidence="2">
    <name type="scientific">termite gut metagenome</name>
    <dbReference type="NCBI Taxonomy" id="433724"/>
    <lineage>
        <taxon>unclassified sequences</taxon>
        <taxon>metagenomes</taxon>
        <taxon>organismal metagenomes</taxon>
    </lineage>
</organism>
<dbReference type="SUPFAM" id="SSF52540">
    <property type="entry name" value="P-loop containing nucleoside triphosphate hydrolases"/>
    <property type="match status" value="2"/>
</dbReference>
<proteinExistence type="predicted"/>
<evidence type="ECO:0000313" key="2">
    <source>
        <dbReference type="EMBL" id="KAA6322532.1"/>
    </source>
</evidence>
<comment type="caution">
    <text evidence="2">The sequence shown here is derived from an EMBL/GenBank/DDBJ whole genome shotgun (WGS) entry which is preliminary data.</text>
</comment>
<evidence type="ECO:0000259" key="1">
    <source>
        <dbReference type="Pfam" id="PF13175"/>
    </source>
</evidence>
<gene>
    <name evidence="2" type="ORF">EZS27_027937</name>
</gene>
<dbReference type="EMBL" id="SNRY01003020">
    <property type="protein sequence ID" value="KAA6322532.1"/>
    <property type="molecule type" value="Genomic_DNA"/>
</dbReference>
<dbReference type="PANTHER" id="PTHR43581">
    <property type="entry name" value="ATP/GTP PHOSPHATASE"/>
    <property type="match status" value="1"/>
</dbReference>
<reference evidence="2" key="1">
    <citation type="submission" date="2019-03" db="EMBL/GenBank/DDBJ databases">
        <title>Single cell metagenomics reveals metabolic interactions within the superorganism composed of flagellate Streblomastix strix and complex community of Bacteroidetes bacteria on its surface.</title>
        <authorList>
            <person name="Treitli S.C."/>
            <person name="Kolisko M."/>
            <person name="Husnik F."/>
            <person name="Keeling P."/>
            <person name="Hampl V."/>
        </authorList>
    </citation>
    <scope>NUCLEOTIDE SEQUENCE</scope>
    <source>
        <strain evidence="2">STM</strain>
    </source>
</reference>
<dbReference type="AlphaFoldDB" id="A0A5J4QLW1"/>
<dbReference type="InterPro" id="IPR027417">
    <property type="entry name" value="P-loop_NTPase"/>
</dbReference>
<dbReference type="InterPro" id="IPR051396">
    <property type="entry name" value="Bact_Antivir_Def_Nuclease"/>
</dbReference>
<dbReference type="PANTHER" id="PTHR43581:SF2">
    <property type="entry name" value="EXCINUCLEASE ATPASE SUBUNIT"/>
    <property type="match status" value="1"/>
</dbReference>
<sequence>MNISFDNLGAIRKANLDLSKKLTVFCGPNGTGKTYACYAIYGYLEPLWEGFPLFTLDNLLQKKSITVKLNYQELYKWRTKYFSFLTERIKYVFGVNSADYFNSFKSGDLLTKDQYTALLRKREFEFNFTYDNISITYKKVNDDNVLHISINDSVPLDKITERAEIYHLAIITKYLCNRGLLYAYMLPVERNSAYTFGNELAAGRLDTTTSKDKKPLPTKKEQNYPSPIKNILSIAVKLKDIKDINSNSTYHLLASEIENNILHGKIEISDEGALRFISEKTQEVVLPVHLSASIIKNISGLLIYLRYQAKNNELLIIDEPEMGLHPDNQILLARIFARLINNGLRLLISTHSDYIIRELNNLIILSSDKDEVRAKAIEFNYHPEEKIDPEDVKAYLFDYNTEESKRVDVQELLVDKNGFEVETIDKTISTLNDRSMELFFSLQQTMEEDKND</sequence>
<protein>
    <recommendedName>
        <fullName evidence="1">Endonuclease GajA/Old nuclease/RecF-like AAA domain-containing protein</fullName>
    </recommendedName>
</protein>
<dbReference type="CDD" id="cd00267">
    <property type="entry name" value="ABC_ATPase"/>
    <property type="match status" value="1"/>
</dbReference>
<feature type="domain" description="Endonuclease GajA/Old nuclease/RecF-like AAA" evidence="1">
    <location>
        <begin position="2"/>
        <end position="356"/>
    </location>
</feature>
<dbReference type="InterPro" id="IPR041685">
    <property type="entry name" value="AAA_GajA/Old/RecF-like"/>
</dbReference>